<feature type="non-terminal residue" evidence="4">
    <location>
        <position position="1"/>
    </location>
</feature>
<name>J9EMA6_WUCBA</name>
<dbReference type="Pfam" id="PF14438">
    <property type="entry name" value="SM-ATX"/>
    <property type="match status" value="1"/>
</dbReference>
<dbReference type="GO" id="GO:0010494">
    <property type="term" value="C:cytoplasmic stress granule"/>
    <property type="evidence" value="ECO:0007669"/>
    <property type="project" value="TreeGrafter"/>
</dbReference>
<dbReference type="Pfam" id="PF06741">
    <property type="entry name" value="LsmAD"/>
    <property type="match status" value="1"/>
</dbReference>
<feature type="region of interest" description="Disordered" evidence="2">
    <location>
        <begin position="624"/>
        <end position="654"/>
    </location>
</feature>
<evidence type="ECO:0000313" key="4">
    <source>
        <dbReference type="EMBL" id="EJW83328.1"/>
    </source>
</evidence>
<dbReference type="InterPro" id="IPR009604">
    <property type="entry name" value="LsmAD_domain"/>
</dbReference>
<comment type="caution">
    <text evidence="4">The sequence shown here is derived from an EMBL/GenBank/DDBJ whole genome shotgun (WGS) entry which is preliminary data.</text>
</comment>
<feature type="compositionally biased region" description="Polar residues" evidence="2">
    <location>
        <begin position="248"/>
        <end position="259"/>
    </location>
</feature>
<dbReference type="SMART" id="SM01272">
    <property type="entry name" value="LsmAD"/>
    <property type="match status" value="1"/>
</dbReference>
<feature type="compositionally biased region" description="Polar residues" evidence="2">
    <location>
        <begin position="226"/>
        <end position="240"/>
    </location>
</feature>
<dbReference type="PANTHER" id="PTHR12854">
    <property type="entry name" value="ATAXIN 2-RELATED"/>
    <property type="match status" value="1"/>
</dbReference>
<evidence type="ECO:0000259" key="3">
    <source>
        <dbReference type="SMART" id="SM01272"/>
    </source>
</evidence>
<proteinExistence type="inferred from homology"/>
<dbReference type="GO" id="GO:0003729">
    <property type="term" value="F:mRNA binding"/>
    <property type="evidence" value="ECO:0007669"/>
    <property type="project" value="TreeGrafter"/>
</dbReference>
<feature type="compositionally biased region" description="Polar residues" evidence="2">
    <location>
        <begin position="585"/>
        <end position="605"/>
    </location>
</feature>
<feature type="non-terminal residue" evidence="4">
    <location>
        <position position="744"/>
    </location>
</feature>
<dbReference type="EMBL" id="ADBV01002281">
    <property type="protein sequence ID" value="EJW83328.1"/>
    <property type="molecule type" value="Genomic_DNA"/>
</dbReference>
<evidence type="ECO:0000313" key="5">
    <source>
        <dbReference type="Proteomes" id="UP000004810"/>
    </source>
</evidence>
<feature type="region of interest" description="Disordered" evidence="2">
    <location>
        <begin position="430"/>
        <end position="449"/>
    </location>
</feature>
<dbReference type="Proteomes" id="UP000004810">
    <property type="component" value="Unassembled WGS sequence"/>
</dbReference>
<dbReference type="InterPro" id="IPR045117">
    <property type="entry name" value="ATXN2-like"/>
</dbReference>
<evidence type="ECO:0000256" key="1">
    <source>
        <dbReference type="ARBA" id="ARBA00007503"/>
    </source>
</evidence>
<gene>
    <name evidence="4" type="ORF">WUBG_05762</name>
</gene>
<organism evidence="4 5">
    <name type="scientific">Wuchereria bancrofti</name>
    <dbReference type="NCBI Taxonomy" id="6293"/>
    <lineage>
        <taxon>Eukaryota</taxon>
        <taxon>Metazoa</taxon>
        <taxon>Ecdysozoa</taxon>
        <taxon>Nematoda</taxon>
        <taxon>Chromadorea</taxon>
        <taxon>Rhabditida</taxon>
        <taxon>Spirurina</taxon>
        <taxon>Spiruromorpha</taxon>
        <taxon>Filarioidea</taxon>
        <taxon>Onchocercidae</taxon>
        <taxon>Wuchereria</taxon>
    </lineage>
</organism>
<feature type="compositionally biased region" description="Gly residues" evidence="2">
    <location>
        <begin position="293"/>
        <end position="306"/>
    </location>
</feature>
<feature type="compositionally biased region" description="Polar residues" evidence="2">
    <location>
        <begin position="430"/>
        <end position="447"/>
    </location>
</feature>
<feature type="region of interest" description="Disordered" evidence="2">
    <location>
        <begin position="583"/>
        <end position="608"/>
    </location>
</feature>
<accession>J9EMA6</accession>
<comment type="similarity">
    <text evidence="1">Belongs to the ataxin-2 family.</text>
</comment>
<feature type="compositionally biased region" description="Polar residues" evidence="2">
    <location>
        <begin position="624"/>
        <end position="636"/>
    </location>
</feature>
<dbReference type="PANTHER" id="PTHR12854:SF7">
    <property type="entry name" value="ATAXIN-2 HOMOLOG"/>
    <property type="match status" value="1"/>
</dbReference>
<feature type="compositionally biased region" description="Polar residues" evidence="2">
    <location>
        <begin position="311"/>
        <end position="332"/>
    </location>
</feature>
<sequence>NIYEVRGVYANQELLVLITKMIGKEVLLETRDGLTFEGIFAGCSPDVTTLLDVSDNLQFDVGLRYAHEVLTDDQKNLLPHKDQIIEKLQIERDCIYSMGAKYRDEKRIEGFATDREYADQSGSVADMELQVWESEDDFDSGLLLNDDQEDGWSVEQMFQANDVLGVKSTFDENMPEYATADVQGNAEDFKRAERIAQEINSSSVSRARAQLENDDEERDLDRETSEFQMQHSNRKASNTGLPALYPVKSSSVKNGSNICNPFRRGSYSGNIRDRGGMNINRGPPNGRRSEGMPGAGRGRGSYGSGSGSSRLFTNSSMGHGVRPQNSVGSGPTSRYAPSGILERPTAQELHLQFGQWVRRGESSGSASATDNIRAGRRSEQIGNNTRVYDHRLMTGQHEGQPSRALFINSFTYLLIKPVLCRSDENKNLHYSNTSNNMGGASRQQTSKQTERVRNLKEFHQNFNSTFQPSHSVHNSTDDVQRASTVQGTTTSGVAPRPINNAWNKGPPPGMRAPSSSQIAVNHHPEISSARDVETASVATAATTSCPPCSDQRSQQEIVKAGGSVQAAINSGRSVAAPTDVALTAVSDSRPNKPTTSTIPGSSATPPNVEATGVVVLDTQTAATSVTPREIQQTHQLSAAASSSSIAPTDPTPSAAVADTAKTIAANSVTTSSDGKHFVWNPDAPSFVPRNLTNCRNTEPQNHRPTLHSVRTPPAAPLPLMSTHIAAPGQMQGLALANPQALSVQ</sequence>
<feature type="compositionally biased region" description="Low complexity" evidence="2">
    <location>
        <begin position="637"/>
        <end position="654"/>
    </location>
</feature>
<feature type="domain" description="LsmAD" evidence="3">
    <location>
        <begin position="164"/>
        <end position="223"/>
    </location>
</feature>
<dbReference type="AlphaFoldDB" id="J9EMA6"/>
<feature type="region of interest" description="Disordered" evidence="2">
    <location>
        <begin position="360"/>
        <end position="379"/>
    </location>
</feature>
<dbReference type="GO" id="GO:0034063">
    <property type="term" value="P:stress granule assembly"/>
    <property type="evidence" value="ECO:0007669"/>
    <property type="project" value="TreeGrafter"/>
</dbReference>
<feature type="region of interest" description="Disordered" evidence="2">
    <location>
        <begin position="200"/>
        <end position="338"/>
    </location>
</feature>
<protein>
    <recommendedName>
        <fullName evidence="3">LsmAD domain-containing protein</fullName>
    </recommendedName>
</protein>
<dbReference type="InterPro" id="IPR025852">
    <property type="entry name" value="SM_dom_ATX"/>
</dbReference>
<evidence type="ECO:0000256" key="2">
    <source>
        <dbReference type="SAM" id="MobiDB-lite"/>
    </source>
</evidence>
<reference evidence="5" key="1">
    <citation type="submission" date="2012-08" db="EMBL/GenBank/DDBJ databases">
        <title>The Genome Sequence of Wuchereria bancrofti.</title>
        <authorList>
            <person name="Nutman T.B."/>
            <person name="Fink D.L."/>
            <person name="Russ C."/>
            <person name="Young S."/>
            <person name="Zeng Q."/>
            <person name="Koehrsen M."/>
            <person name="Alvarado L."/>
            <person name="Berlin A."/>
            <person name="Chapman S.B."/>
            <person name="Chen Z."/>
            <person name="Freedman E."/>
            <person name="Gellesch M."/>
            <person name="Goldberg J."/>
            <person name="Griggs A."/>
            <person name="Gujja S."/>
            <person name="Heilman E.R."/>
            <person name="Heiman D."/>
            <person name="Hepburn T."/>
            <person name="Howarth C."/>
            <person name="Jen D."/>
            <person name="Larson L."/>
            <person name="Lewis B."/>
            <person name="Mehta T."/>
            <person name="Park D."/>
            <person name="Pearson M."/>
            <person name="Roberts A."/>
            <person name="Saif S."/>
            <person name="Shea T."/>
            <person name="Shenoy N."/>
            <person name="Sisk P."/>
            <person name="Stolte C."/>
            <person name="Sykes S."/>
            <person name="Walk T."/>
            <person name="White J."/>
            <person name="Yandava C."/>
            <person name="Haas B."/>
            <person name="Henn M.R."/>
            <person name="Nusbaum C."/>
            <person name="Birren B."/>
        </authorList>
    </citation>
    <scope>NUCLEOTIDE SEQUENCE [LARGE SCALE GENOMIC DNA]</scope>
    <source>
        <strain evidence="5">NA</strain>
    </source>
</reference>